<proteinExistence type="predicted"/>
<dbReference type="InterPro" id="IPR039422">
    <property type="entry name" value="MarR/SlyA-like"/>
</dbReference>
<dbReference type="Proteomes" id="UP000238083">
    <property type="component" value="Unassembled WGS sequence"/>
</dbReference>
<reference evidence="2 3" key="1">
    <citation type="submission" date="2018-03" db="EMBL/GenBank/DDBJ databases">
        <title>Genomic Encyclopedia of Archaeal and Bacterial Type Strains, Phase II (KMG-II): from individual species to whole genera.</title>
        <authorList>
            <person name="Goeker M."/>
        </authorList>
    </citation>
    <scope>NUCLEOTIDE SEQUENCE [LARGE SCALE GENOMIC DNA]</scope>
    <source>
        <strain evidence="2 3">DSM 19711</strain>
    </source>
</reference>
<accession>A0A2T0QWX4</accession>
<dbReference type="GO" id="GO:0006950">
    <property type="term" value="P:response to stress"/>
    <property type="evidence" value="ECO:0007669"/>
    <property type="project" value="TreeGrafter"/>
</dbReference>
<evidence type="ECO:0000259" key="1">
    <source>
        <dbReference type="PROSITE" id="PS50995"/>
    </source>
</evidence>
<dbReference type="PANTHER" id="PTHR33164">
    <property type="entry name" value="TRANSCRIPTIONAL REGULATOR, MARR FAMILY"/>
    <property type="match status" value="1"/>
</dbReference>
<feature type="domain" description="HTH marR-type" evidence="1">
    <location>
        <begin position="1"/>
        <end position="135"/>
    </location>
</feature>
<dbReference type="SUPFAM" id="SSF46785">
    <property type="entry name" value="Winged helix' DNA-binding domain"/>
    <property type="match status" value="1"/>
</dbReference>
<evidence type="ECO:0000313" key="2">
    <source>
        <dbReference type="EMBL" id="PRY10044.1"/>
    </source>
</evidence>
<dbReference type="Pfam" id="PF12802">
    <property type="entry name" value="MarR_2"/>
    <property type="match status" value="1"/>
</dbReference>
<sequence>MTTDLEALGQAIKRVQHRNHRTMDAALRDVGVTLVQWDALRAVERMPRASGHDLAVATFQSDQAFGTLAGRLVDRGLIVRTAGHGRRIEHALTEEGRAVLAQGHRVAEGVLQDLFAPLAATERRSLAAVLAKLVEGEAAGGPAL</sequence>
<keyword evidence="3" id="KW-1185">Reference proteome</keyword>
<dbReference type="GO" id="GO:0003700">
    <property type="term" value="F:DNA-binding transcription factor activity"/>
    <property type="evidence" value="ECO:0007669"/>
    <property type="project" value="InterPro"/>
</dbReference>
<organism evidence="2 3">
    <name type="scientific">Kineococcus rhizosphaerae</name>
    <dbReference type="NCBI Taxonomy" id="559628"/>
    <lineage>
        <taxon>Bacteria</taxon>
        <taxon>Bacillati</taxon>
        <taxon>Actinomycetota</taxon>
        <taxon>Actinomycetes</taxon>
        <taxon>Kineosporiales</taxon>
        <taxon>Kineosporiaceae</taxon>
        <taxon>Kineococcus</taxon>
    </lineage>
</organism>
<dbReference type="InterPro" id="IPR036390">
    <property type="entry name" value="WH_DNA-bd_sf"/>
</dbReference>
<dbReference type="AlphaFoldDB" id="A0A2T0QWX4"/>
<evidence type="ECO:0000313" key="3">
    <source>
        <dbReference type="Proteomes" id="UP000238083"/>
    </source>
</evidence>
<gene>
    <name evidence="2" type="ORF">CLV37_11814</name>
</gene>
<dbReference type="PROSITE" id="PS50995">
    <property type="entry name" value="HTH_MARR_2"/>
    <property type="match status" value="1"/>
</dbReference>
<dbReference type="Gene3D" id="1.10.10.10">
    <property type="entry name" value="Winged helix-like DNA-binding domain superfamily/Winged helix DNA-binding domain"/>
    <property type="match status" value="1"/>
</dbReference>
<name>A0A2T0QWX4_9ACTN</name>
<dbReference type="EMBL" id="PVZF01000018">
    <property type="protein sequence ID" value="PRY10044.1"/>
    <property type="molecule type" value="Genomic_DNA"/>
</dbReference>
<dbReference type="PANTHER" id="PTHR33164:SF103">
    <property type="entry name" value="REGULATORY PROTEIN MARR"/>
    <property type="match status" value="1"/>
</dbReference>
<comment type="caution">
    <text evidence="2">The sequence shown here is derived from an EMBL/GenBank/DDBJ whole genome shotgun (WGS) entry which is preliminary data.</text>
</comment>
<dbReference type="RefSeq" id="WP_106215384.1">
    <property type="nucleotide sequence ID" value="NZ_PVZF01000018.1"/>
</dbReference>
<keyword evidence="2" id="KW-0238">DNA-binding</keyword>
<protein>
    <submittedName>
        <fullName evidence="2">DNA-binding MarR family transcriptional regulator</fullName>
    </submittedName>
</protein>
<dbReference type="InterPro" id="IPR036388">
    <property type="entry name" value="WH-like_DNA-bd_sf"/>
</dbReference>
<dbReference type="GO" id="GO:0003677">
    <property type="term" value="F:DNA binding"/>
    <property type="evidence" value="ECO:0007669"/>
    <property type="project" value="UniProtKB-KW"/>
</dbReference>
<dbReference type="InterPro" id="IPR000835">
    <property type="entry name" value="HTH_MarR-typ"/>
</dbReference>
<dbReference type="OrthoDB" id="8781857at2"/>
<dbReference type="SMART" id="SM00347">
    <property type="entry name" value="HTH_MARR"/>
    <property type="match status" value="1"/>
</dbReference>